<dbReference type="Proteomes" id="UP000308836">
    <property type="component" value="Unassembled WGS sequence"/>
</dbReference>
<reference evidence="1" key="1">
    <citation type="submission" date="2019-04" db="EMBL/GenBank/DDBJ databases">
        <title>Microbes associate with the intestines of laboratory mice.</title>
        <authorList>
            <person name="Navarre W."/>
            <person name="Wong E."/>
            <person name="Huang K."/>
            <person name="Tropini C."/>
            <person name="Ng K."/>
            <person name="Yu B."/>
        </authorList>
    </citation>
    <scope>NUCLEOTIDE SEQUENCE</scope>
    <source>
        <strain evidence="1">NM09_H32</strain>
    </source>
</reference>
<evidence type="ECO:0000313" key="2">
    <source>
        <dbReference type="Proteomes" id="UP000308836"/>
    </source>
</evidence>
<comment type="caution">
    <text evidence="1">The sequence shown here is derived from an EMBL/GenBank/DDBJ whole genome shotgun (WGS) entry which is preliminary data.</text>
</comment>
<name>A0AC61R7N1_9FIRM</name>
<organism evidence="1 2">
    <name type="scientific">Dubosiella muris</name>
    <dbReference type="NCBI Taxonomy" id="3038133"/>
    <lineage>
        <taxon>Bacteria</taxon>
        <taxon>Bacillati</taxon>
        <taxon>Bacillota</taxon>
        <taxon>Erysipelotrichia</taxon>
        <taxon>Erysipelotrichales</taxon>
        <taxon>Erysipelotrichaceae</taxon>
        <taxon>Dubosiella</taxon>
    </lineage>
</organism>
<accession>A0AC61R7N1</accession>
<evidence type="ECO:0000313" key="1">
    <source>
        <dbReference type="EMBL" id="TGY66227.1"/>
    </source>
</evidence>
<protein>
    <submittedName>
        <fullName evidence="1">LacI family transcriptional regulator</fullName>
    </submittedName>
</protein>
<keyword evidence="2" id="KW-1185">Reference proteome</keyword>
<sequence length="336" mass="36961">MNIYDISEQSGVSIATVSRVINNSGYVSEKTRKKVMAVIEKNSYSPNAFARGMSTSSMKTIGILSTNIRDLYQAQCVYYLEQDLKKHGYTAMLCCTGDELEAKKEHVELLASRHVDALIFIGSHFIEKNERDNGYIYAASNHVPVFILNGRLTHDNIYSILCDDEGGCQALTASCLESGATKPCFLATRDTYSVRQKFKGFQNACREAGIPVDEQTLFILSDQTEELGRQVFDLLQNGAFDAAVCADDELAAIVERVAQYRGLDVPDDIRVTGYNDSIFSRLASPAITSFDNRAAYMCGQAVMGLTQILGGSEFPEQTMYTGKVVARASTKSSRGV</sequence>
<proteinExistence type="predicted"/>
<gene>
    <name evidence="1" type="ORF">E5336_05115</name>
</gene>
<dbReference type="EMBL" id="SRYG01000008">
    <property type="protein sequence ID" value="TGY66227.1"/>
    <property type="molecule type" value="Genomic_DNA"/>
</dbReference>